<evidence type="ECO:0000256" key="4">
    <source>
        <dbReference type="ARBA" id="ARBA00023136"/>
    </source>
</evidence>
<evidence type="ECO:0000256" key="2">
    <source>
        <dbReference type="ARBA" id="ARBA00022692"/>
    </source>
</evidence>
<evidence type="ECO:0000256" key="6">
    <source>
        <dbReference type="SAM" id="MobiDB-lite"/>
    </source>
</evidence>
<proteinExistence type="predicted"/>
<feature type="transmembrane region" description="Helical" evidence="7">
    <location>
        <begin position="343"/>
        <end position="365"/>
    </location>
</feature>
<reference evidence="9" key="1">
    <citation type="submission" date="2021-02" db="EMBL/GenBank/DDBJ databases">
        <authorList>
            <person name="Nowell W R."/>
        </authorList>
    </citation>
    <scope>NUCLEOTIDE SEQUENCE</scope>
</reference>
<dbReference type="InterPro" id="IPR050846">
    <property type="entry name" value="TLCD"/>
</dbReference>
<keyword evidence="3 7" id="KW-1133">Transmembrane helix</keyword>
<evidence type="ECO:0000256" key="5">
    <source>
        <dbReference type="PROSITE-ProRule" id="PRU00205"/>
    </source>
</evidence>
<name>A0A820DFJ5_9BILA</name>
<keyword evidence="2 5" id="KW-0812">Transmembrane</keyword>
<feature type="transmembrane region" description="Helical" evidence="7">
    <location>
        <begin position="377"/>
        <end position="402"/>
    </location>
</feature>
<dbReference type="GO" id="GO:0055091">
    <property type="term" value="P:phospholipid homeostasis"/>
    <property type="evidence" value="ECO:0007669"/>
    <property type="project" value="TreeGrafter"/>
</dbReference>
<dbReference type="EMBL" id="CAJOBG010007962">
    <property type="protein sequence ID" value="CAF4231350.1"/>
    <property type="molecule type" value="Genomic_DNA"/>
</dbReference>
<feature type="region of interest" description="Disordered" evidence="6">
    <location>
        <begin position="177"/>
        <end position="208"/>
    </location>
</feature>
<dbReference type="Pfam" id="PF03798">
    <property type="entry name" value="TRAM_LAG1_CLN8"/>
    <property type="match status" value="1"/>
</dbReference>
<feature type="region of interest" description="Disordered" evidence="6">
    <location>
        <begin position="1"/>
        <end position="23"/>
    </location>
</feature>
<dbReference type="PANTHER" id="PTHR13439:SF4">
    <property type="entry name" value="TLC DOMAIN-CONTAINING PROTEIN"/>
    <property type="match status" value="1"/>
</dbReference>
<dbReference type="GO" id="GO:0005886">
    <property type="term" value="C:plasma membrane"/>
    <property type="evidence" value="ECO:0007669"/>
    <property type="project" value="TreeGrafter"/>
</dbReference>
<dbReference type="InterPro" id="IPR006634">
    <property type="entry name" value="TLC-dom"/>
</dbReference>
<dbReference type="PROSITE" id="PS50922">
    <property type="entry name" value="TLC"/>
    <property type="match status" value="1"/>
</dbReference>
<evidence type="ECO:0000256" key="7">
    <source>
        <dbReference type="SAM" id="Phobius"/>
    </source>
</evidence>
<dbReference type="GO" id="GO:0071709">
    <property type="term" value="P:membrane assembly"/>
    <property type="evidence" value="ECO:0007669"/>
    <property type="project" value="TreeGrafter"/>
</dbReference>
<organism evidence="9 10">
    <name type="scientific">Rotaria magnacalcarata</name>
    <dbReference type="NCBI Taxonomy" id="392030"/>
    <lineage>
        <taxon>Eukaryota</taxon>
        <taxon>Metazoa</taxon>
        <taxon>Spiralia</taxon>
        <taxon>Gnathifera</taxon>
        <taxon>Rotifera</taxon>
        <taxon>Eurotatoria</taxon>
        <taxon>Bdelloidea</taxon>
        <taxon>Philodinida</taxon>
        <taxon>Philodinidae</taxon>
        <taxon>Rotaria</taxon>
    </lineage>
</organism>
<dbReference type="PANTHER" id="PTHR13439">
    <property type="entry name" value="CT120 PROTEIN"/>
    <property type="match status" value="1"/>
</dbReference>
<feature type="transmembrane region" description="Helical" evidence="7">
    <location>
        <begin position="248"/>
        <end position="266"/>
    </location>
</feature>
<protein>
    <recommendedName>
        <fullName evidence="8">TLC domain-containing protein</fullName>
    </recommendedName>
</protein>
<feature type="transmembrane region" description="Helical" evidence="7">
    <location>
        <begin position="218"/>
        <end position="236"/>
    </location>
</feature>
<keyword evidence="4 5" id="KW-0472">Membrane</keyword>
<sequence>MYGRGQHNISIQSQCSEDEHEESSSSDSTLVMLMVHNLDHMMQPHEWEILLKREIHGARILGVSVIREQSSSRPWGEGELTAYILTRHDASLIRQYLHNRRLGFRRLHVDAVASNSGIEVFLVHKILQLLKLNPQMPDVVIEQRINSFFRRFPSSVRQHDYDRTAVMRLIHECMGLPASPPVSSDESEIEEDSSSTKSTAKPKDSHDRNSNWLRQNTLLSFIHSSICSILIIISVLRAPEMFDDPLSHINYFNYALVAFSLGYFCWDFFDCLQNSTSSTFAIIIHHIVVITFLLHILLRTRNIGYALFALSLEINSVFLHARRLLRWYSPMSASANSKKSLKLYIDIGNYITFIIFRFGVVYYGLHQLYVQRHRLDPIVLTFTALSVSAIAILNVVLFYRLIKNQISRKLRTKKDKLIEDNVMMMDNHVILPS</sequence>
<feature type="domain" description="TLC" evidence="8">
    <location>
        <begin position="209"/>
        <end position="410"/>
    </location>
</feature>
<feature type="transmembrane region" description="Helical" evidence="7">
    <location>
        <begin position="303"/>
        <end position="322"/>
    </location>
</feature>
<dbReference type="GO" id="GO:0007009">
    <property type="term" value="P:plasma membrane organization"/>
    <property type="evidence" value="ECO:0007669"/>
    <property type="project" value="TreeGrafter"/>
</dbReference>
<dbReference type="AlphaFoldDB" id="A0A820DFJ5"/>
<feature type="transmembrane region" description="Helical" evidence="7">
    <location>
        <begin position="278"/>
        <end position="297"/>
    </location>
</feature>
<evidence type="ECO:0000313" key="9">
    <source>
        <dbReference type="EMBL" id="CAF4231350.1"/>
    </source>
</evidence>
<comment type="subcellular location">
    <subcellularLocation>
        <location evidence="1">Membrane</location>
        <topology evidence="1">Multi-pass membrane protein</topology>
    </subcellularLocation>
</comment>
<dbReference type="SMART" id="SM00724">
    <property type="entry name" value="TLC"/>
    <property type="match status" value="1"/>
</dbReference>
<gene>
    <name evidence="9" type="ORF">OVN521_LOCUS27992</name>
</gene>
<evidence type="ECO:0000313" key="10">
    <source>
        <dbReference type="Proteomes" id="UP000663866"/>
    </source>
</evidence>
<accession>A0A820DFJ5</accession>
<keyword evidence="10" id="KW-1185">Reference proteome</keyword>
<evidence type="ECO:0000256" key="1">
    <source>
        <dbReference type="ARBA" id="ARBA00004141"/>
    </source>
</evidence>
<dbReference type="GO" id="GO:0097035">
    <property type="term" value="P:regulation of membrane lipid distribution"/>
    <property type="evidence" value="ECO:0007669"/>
    <property type="project" value="TreeGrafter"/>
</dbReference>
<evidence type="ECO:0000256" key="3">
    <source>
        <dbReference type="ARBA" id="ARBA00022989"/>
    </source>
</evidence>
<dbReference type="Proteomes" id="UP000663866">
    <property type="component" value="Unassembled WGS sequence"/>
</dbReference>
<comment type="caution">
    <text evidence="9">The sequence shown here is derived from an EMBL/GenBank/DDBJ whole genome shotgun (WGS) entry which is preliminary data.</text>
</comment>
<evidence type="ECO:0000259" key="8">
    <source>
        <dbReference type="PROSITE" id="PS50922"/>
    </source>
</evidence>